<dbReference type="Pfam" id="PF00294">
    <property type="entry name" value="PfkB"/>
    <property type="match status" value="1"/>
</dbReference>
<keyword evidence="9" id="KW-0963">Cytoplasm</keyword>
<dbReference type="PANTHER" id="PTHR10584:SF166">
    <property type="entry name" value="RIBOKINASE"/>
    <property type="match status" value="1"/>
</dbReference>
<evidence type="ECO:0000256" key="6">
    <source>
        <dbReference type="ARBA" id="ARBA00022842"/>
    </source>
</evidence>
<evidence type="ECO:0000256" key="5">
    <source>
        <dbReference type="ARBA" id="ARBA00022840"/>
    </source>
</evidence>
<dbReference type="OrthoDB" id="9775849at2"/>
<feature type="binding site" evidence="9">
    <location>
        <begin position="246"/>
        <end position="247"/>
    </location>
    <ligand>
        <name>ATP</name>
        <dbReference type="ChEBI" id="CHEBI:30616"/>
    </ligand>
</feature>
<dbReference type="GO" id="GO:0005829">
    <property type="term" value="C:cytosol"/>
    <property type="evidence" value="ECO:0007669"/>
    <property type="project" value="TreeGrafter"/>
</dbReference>
<feature type="domain" description="Carbohydrate kinase PfkB" evidence="10">
    <location>
        <begin position="2"/>
        <end position="289"/>
    </location>
</feature>
<dbReference type="GO" id="GO:0046872">
    <property type="term" value="F:metal ion binding"/>
    <property type="evidence" value="ECO:0007669"/>
    <property type="project" value="UniProtKB-KW"/>
</dbReference>
<evidence type="ECO:0000313" key="11">
    <source>
        <dbReference type="EMBL" id="GAO98742.1"/>
    </source>
</evidence>
<dbReference type="EC" id="2.7.1.15" evidence="9"/>
<keyword evidence="8 9" id="KW-0119">Carbohydrate metabolism</keyword>
<dbReference type="UniPathway" id="UPA00916">
    <property type="reaction ID" value="UER00889"/>
</dbReference>
<feature type="binding site" evidence="9">
    <location>
        <position position="135"/>
    </location>
    <ligand>
        <name>substrate</name>
    </ligand>
</feature>
<feature type="binding site" evidence="9">
    <location>
        <position position="243"/>
    </location>
    <ligand>
        <name>K(+)</name>
        <dbReference type="ChEBI" id="CHEBI:29103"/>
    </ligand>
</feature>
<dbReference type="EMBL" id="BBVC01000085">
    <property type="protein sequence ID" value="GAO98742.1"/>
    <property type="molecule type" value="Genomic_DNA"/>
</dbReference>
<comment type="caution">
    <text evidence="11">The sequence shown here is derived from an EMBL/GenBank/DDBJ whole genome shotgun (WGS) entry which is preliminary data.</text>
</comment>
<feature type="binding site" evidence="9">
    <location>
        <position position="277"/>
    </location>
    <ligand>
        <name>K(+)</name>
        <dbReference type="ChEBI" id="CHEBI:29103"/>
    </ligand>
</feature>
<evidence type="ECO:0000256" key="9">
    <source>
        <dbReference type="HAMAP-Rule" id="MF_01987"/>
    </source>
</evidence>
<protein>
    <recommendedName>
        <fullName evidence="9">Ribokinase</fullName>
        <shortName evidence="9">RK</shortName>
        <ecNumber evidence="9">2.7.1.15</ecNumber>
    </recommendedName>
</protein>
<dbReference type="InterPro" id="IPR002139">
    <property type="entry name" value="Ribo/fructo_kinase"/>
</dbReference>
<dbReference type="AlphaFoldDB" id="A0A0K8ME33"/>
<comment type="similarity">
    <text evidence="9">Belongs to the carbohydrate kinase PfkB family. Ribokinase subfamily.</text>
</comment>
<feature type="binding site" evidence="9">
    <location>
        <position position="286"/>
    </location>
    <ligand>
        <name>K(+)</name>
        <dbReference type="ChEBI" id="CHEBI:29103"/>
    </ligand>
</feature>
<dbReference type="Proteomes" id="UP000036771">
    <property type="component" value="Unassembled WGS sequence"/>
</dbReference>
<name>A0A0K8ME33_9PROT</name>
<keyword evidence="3 9" id="KW-0547">Nucleotide-binding</keyword>
<comment type="caution">
    <text evidence="9">Lacks conserved residue(s) required for the propagation of feature annotation.</text>
</comment>
<keyword evidence="7 9" id="KW-0630">Potassium</keyword>
<evidence type="ECO:0000256" key="3">
    <source>
        <dbReference type="ARBA" id="ARBA00022741"/>
    </source>
</evidence>
<feature type="binding site" evidence="9">
    <location>
        <position position="280"/>
    </location>
    <ligand>
        <name>K(+)</name>
        <dbReference type="ChEBI" id="CHEBI:29103"/>
    </ligand>
</feature>
<keyword evidence="6 9" id="KW-0460">Magnesium</keyword>
<proteinExistence type="inferred from homology"/>
<keyword evidence="2 9" id="KW-0479">Metal-binding</keyword>
<evidence type="ECO:0000256" key="7">
    <source>
        <dbReference type="ARBA" id="ARBA00022958"/>
    </source>
</evidence>
<feature type="binding site" evidence="9">
    <location>
        <position position="282"/>
    </location>
    <ligand>
        <name>K(+)</name>
        <dbReference type="ChEBI" id="CHEBI:29103"/>
    </ligand>
</feature>
<comment type="function">
    <text evidence="9">Catalyzes the phosphorylation of ribose at O-5 in a reaction requiring ATP and magnesium. The resulting D-ribose-5-phosphate can then be used either for sythesis of nucleotides, histidine, and tryptophan, or as a component of the pentose phosphate pathway.</text>
</comment>
<comment type="catalytic activity">
    <reaction evidence="9">
        <text>D-ribose + ATP = D-ribose 5-phosphate + ADP + H(+)</text>
        <dbReference type="Rhea" id="RHEA:13697"/>
        <dbReference type="ChEBI" id="CHEBI:15378"/>
        <dbReference type="ChEBI" id="CHEBI:30616"/>
        <dbReference type="ChEBI" id="CHEBI:47013"/>
        <dbReference type="ChEBI" id="CHEBI:78346"/>
        <dbReference type="ChEBI" id="CHEBI:456216"/>
        <dbReference type="EC" id="2.7.1.15"/>
    </reaction>
</comment>
<evidence type="ECO:0000256" key="1">
    <source>
        <dbReference type="ARBA" id="ARBA00022679"/>
    </source>
</evidence>
<dbReference type="GO" id="GO:0004747">
    <property type="term" value="F:ribokinase activity"/>
    <property type="evidence" value="ECO:0007669"/>
    <property type="project" value="UniProtKB-UniRule"/>
</dbReference>
<feature type="binding site" evidence="9">
    <location>
        <position position="247"/>
    </location>
    <ligand>
        <name>substrate</name>
    </ligand>
</feature>
<dbReference type="HAMAP" id="MF_01987">
    <property type="entry name" value="Ribokinase"/>
    <property type="match status" value="1"/>
</dbReference>
<dbReference type="PRINTS" id="PR00990">
    <property type="entry name" value="RIBOKINASE"/>
</dbReference>
<comment type="pathway">
    <text evidence="9">Carbohydrate metabolism; D-ribose degradation; D-ribose 5-phosphate from beta-D-ribopyranose: step 2/2.</text>
</comment>
<feature type="binding site" evidence="9">
    <location>
        <position position="179"/>
    </location>
    <ligand>
        <name>ATP</name>
        <dbReference type="ChEBI" id="CHEBI:30616"/>
    </ligand>
</feature>
<evidence type="ECO:0000256" key="4">
    <source>
        <dbReference type="ARBA" id="ARBA00022777"/>
    </source>
</evidence>
<evidence type="ECO:0000259" key="10">
    <source>
        <dbReference type="Pfam" id="PF00294"/>
    </source>
</evidence>
<feature type="binding site" evidence="9">
    <location>
        <begin position="37"/>
        <end position="41"/>
    </location>
    <ligand>
        <name>substrate</name>
    </ligand>
</feature>
<dbReference type="InterPro" id="IPR029056">
    <property type="entry name" value="Ribokinase-like"/>
</dbReference>
<dbReference type="STRING" id="1629334.Cva_01410"/>
<keyword evidence="5 9" id="KW-0067">ATP-binding</keyword>
<dbReference type="CDD" id="cd01174">
    <property type="entry name" value="ribokinase"/>
    <property type="match status" value="1"/>
</dbReference>
<sequence length="307" mass="32279">MIIVFGSLNVDMVLPVESMPRPGDTLLCPEYKLHPGGKGANQAVAAAHMGADVHMFGCVGDDSFSHLCRDSLNASKVQTQYMVTCDKPTGCATICVDARGENMITVASGANLLASSALVPDEMLTDSSILVLQMEVRPEENWQLIERASQRGTRVILNLAPAQAIPDHILKSLSVLVMNQIEATVLALNLGFDIISPTIAARRISSKYGITCIVTLGADGAFAASPQGTWTVQALPITAVDTTAAGDAFVGVFAASLAKDMTLDESLRRATVASGLACTSVGAQTSLPDAQQVEQYLPLVPAPRRGV</sequence>
<comment type="activity regulation">
    <text evidence="9">Activated by a monovalent cation that binds near, but not in, the active site. The most likely occupant of the site in vivo is potassium. Ion binding induces a conformational change that may alter substrate affinity.</text>
</comment>
<evidence type="ECO:0000313" key="12">
    <source>
        <dbReference type="Proteomes" id="UP000036771"/>
    </source>
</evidence>
<gene>
    <name evidence="9 11" type="primary">rbsK</name>
    <name evidence="11" type="ORF">Cva_01410</name>
</gene>
<evidence type="ECO:0000256" key="8">
    <source>
        <dbReference type="ARBA" id="ARBA00023277"/>
    </source>
</evidence>
<feature type="binding site" evidence="9">
    <location>
        <position position="241"/>
    </location>
    <ligand>
        <name>K(+)</name>
        <dbReference type="ChEBI" id="CHEBI:29103"/>
    </ligand>
</feature>
<organism evidence="11 12">
    <name type="scientific">Caedimonas varicaedens</name>
    <dbReference type="NCBI Taxonomy" id="1629334"/>
    <lineage>
        <taxon>Bacteria</taxon>
        <taxon>Pseudomonadati</taxon>
        <taxon>Pseudomonadota</taxon>
        <taxon>Alphaproteobacteria</taxon>
        <taxon>Holosporales</taxon>
        <taxon>Caedimonadaceae</taxon>
        <taxon>Caedimonas</taxon>
    </lineage>
</organism>
<dbReference type="GO" id="GO:0005524">
    <property type="term" value="F:ATP binding"/>
    <property type="evidence" value="ECO:0007669"/>
    <property type="project" value="UniProtKB-UniRule"/>
</dbReference>
<dbReference type="Gene3D" id="3.40.1190.20">
    <property type="match status" value="1"/>
</dbReference>
<evidence type="ECO:0000256" key="2">
    <source>
        <dbReference type="ARBA" id="ARBA00022723"/>
    </source>
</evidence>
<comment type="subunit">
    <text evidence="9">Homodimer.</text>
</comment>
<comment type="subcellular location">
    <subcellularLocation>
        <location evidence="9">Cytoplasm</location>
    </subcellularLocation>
</comment>
<feature type="active site" description="Proton acceptor" evidence="9">
    <location>
        <position position="247"/>
    </location>
</feature>
<dbReference type="GO" id="GO:0019303">
    <property type="term" value="P:D-ribose catabolic process"/>
    <property type="evidence" value="ECO:0007669"/>
    <property type="project" value="UniProtKB-UniRule"/>
</dbReference>
<dbReference type="InterPro" id="IPR011611">
    <property type="entry name" value="PfkB_dom"/>
</dbReference>
<accession>A0A0K8ME33</accession>
<feature type="binding site" evidence="9">
    <location>
        <begin position="9"/>
        <end position="11"/>
    </location>
    <ligand>
        <name>substrate</name>
    </ligand>
</feature>
<comment type="cofactor">
    <cofactor evidence="9">
        <name>Mg(2+)</name>
        <dbReference type="ChEBI" id="CHEBI:18420"/>
    </cofactor>
    <text evidence="9">Requires a divalent cation, most likely magnesium in vivo, as an electrophilic catalyst to aid phosphoryl group transfer. It is the chelate of the metal and the nucleotide that is the actual substrate.</text>
</comment>
<feature type="binding site" evidence="9">
    <location>
        <begin position="215"/>
        <end position="220"/>
    </location>
    <ligand>
        <name>ATP</name>
        <dbReference type="ChEBI" id="CHEBI:30616"/>
    </ligand>
</feature>
<reference evidence="11 12" key="1">
    <citation type="submission" date="2015-03" db="EMBL/GenBank/DDBJ databases">
        <title>Caedibacter varicaedens, whole genome shotgun sequence.</title>
        <authorList>
            <person name="Suzuki H."/>
            <person name="Dapper A.L."/>
            <person name="Gibson A.K."/>
            <person name="Jackson C."/>
            <person name="Lee H."/>
            <person name="Pejaver V.R."/>
            <person name="Doak T."/>
            <person name="Lynch M."/>
        </authorList>
    </citation>
    <scope>NUCLEOTIDE SEQUENCE [LARGE SCALE GENOMIC DNA]</scope>
</reference>
<keyword evidence="1 9" id="KW-0808">Transferase</keyword>
<keyword evidence="4 9" id="KW-0418">Kinase</keyword>
<dbReference type="SUPFAM" id="SSF53613">
    <property type="entry name" value="Ribokinase-like"/>
    <property type="match status" value="1"/>
</dbReference>
<dbReference type="PANTHER" id="PTHR10584">
    <property type="entry name" value="SUGAR KINASE"/>
    <property type="match status" value="1"/>
</dbReference>
<dbReference type="InterPro" id="IPR011877">
    <property type="entry name" value="Ribokinase"/>
</dbReference>
<keyword evidence="12" id="KW-1185">Reference proteome</keyword>